<organism evidence="2 3">
    <name type="scientific">Paenibacillus odorifer</name>
    <dbReference type="NCBI Taxonomy" id="189426"/>
    <lineage>
        <taxon>Bacteria</taxon>
        <taxon>Bacillati</taxon>
        <taxon>Bacillota</taxon>
        <taxon>Bacilli</taxon>
        <taxon>Bacillales</taxon>
        <taxon>Paenibacillaceae</taxon>
        <taxon>Paenibacillus</taxon>
    </lineage>
</organism>
<comment type="caution">
    <text evidence="2">The sequence shown here is derived from an EMBL/GenBank/DDBJ whole genome shotgun (WGS) entry which is preliminary data.</text>
</comment>
<dbReference type="Proteomes" id="UP000187323">
    <property type="component" value="Unassembled WGS sequence"/>
</dbReference>
<evidence type="ECO:0008006" key="4">
    <source>
        <dbReference type="Google" id="ProtNLM"/>
    </source>
</evidence>
<feature type="signal peptide" evidence="1">
    <location>
        <begin position="1"/>
        <end position="22"/>
    </location>
</feature>
<dbReference type="AlphaFoldDB" id="A0AB36J4A5"/>
<evidence type="ECO:0000313" key="3">
    <source>
        <dbReference type="Proteomes" id="UP000187323"/>
    </source>
</evidence>
<gene>
    <name evidence="2" type="ORF">BSK47_31385</name>
</gene>
<evidence type="ECO:0000256" key="1">
    <source>
        <dbReference type="SAM" id="SignalP"/>
    </source>
</evidence>
<reference evidence="2 3" key="1">
    <citation type="submission" date="2016-10" db="EMBL/GenBank/DDBJ databases">
        <title>Paenibacillus species isolates.</title>
        <authorList>
            <person name="Beno S.M."/>
        </authorList>
    </citation>
    <scope>NUCLEOTIDE SEQUENCE [LARGE SCALE GENOMIC DNA]</scope>
    <source>
        <strain evidence="2 3">FSL H7-0918</strain>
    </source>
</reference>
<accession>A0AB36J4A5</accession>
<sequence length="196" mass="20411">MKKVLLSILMLVALAVPMSAYAADTGESEVVVTGAGLQITQTKPTFTDVTLDLKQNQSSAANSNLYVLDARGTAAGWGVVLRASDFKLTKMVGGKAVEFVIPASAVSFSTLYKSAIVGTPIDFQGAKGELANQQVLSSADSRIVAVIPSEGAGTHQFLVNYTLNVPKLIMGSNGQQVGLLQGTYTSTFSYTATAGI</sequence>
<protein>
    <recommendedName>
        <fullName evidence="4">WxL domain-containing protein</fullName>
    </recommendedName>
</protein>
<evidence type="ECO:0000313" key="2">
    <source>
        <dbReference type="EMBL" id="OME10124.1"/>
    </source>
</evidence>
<feature type="chain" id="PRO_5044329488" description="WxL domain-containing protein" evidence="1">
    <location>
        <begin position="23"/>
        <end position="196"/>
    </location>
</feature>
<keyword evidence="1" id="KW-0732">Signal</keyword>
<name>A0AB36J4A5_9BACL</name>
<dbReference type="RefSeq" id="WP_076138960.1">
    <property type="nucleotide sequence ID" value="NZ_MKQM01000081.1"/>
</dbReference>
<proteinExistence type="predicted"/>
<dbReference type="EMBL" id="MPTO01000052">
    <property type="protein sequence ID" value="OME10124.1"/>
    <property type="molecule type" value="Genomic_DNA"/>
</dbReference>